<dbReference type="Proteomes" id="UP001525566">
    <property type="component" value="Unassembled WGS sequence"/>
</dbReference>
<organism evidence="2 3">
    <name type="scientific">Chryseobacterium herbae</name>
    <dbReference type="NCBI Taxonomy" id="2976476"/>
    <lineage>
        <taxon>Bacteria</taxon>
        <taxon>Pseudomonadati</taxon>
        <taxon>Bacteroidota</taxon>
        <taxon>Flavobacteriia</taxon>
        <taxon>Flavobacteriales</taxon>
        <taxon>Weeksellaceae</taxon>
        <taxon>Chryseobacterium group</taxon>
        <taxon>Chryseobacterium</taxon>
    </lineage>
</organism>
<evidence type="ECO:0000259" key="1">
    <source>
        <dbReference type="PROSITE" id="PS51186"/>
    </source>
</evidence>
<accession>A0ABT2IVJ2</accession>
<dbReference type="SUPFAM" id="SSF55729">
    <property type="entry name" value="Acyl-CoA N-acyltransferases (Nat)"/>
    <property type="match status" value="1"/>
</dbReference>
<feature type="domain" description="N-acetyltransferase" evidence="1">
    <location>
        <begin position="5"/>
        <end position="146"/>
    </location>
</feature>
<dbReference type="RefSeq" id="WP_259839209.1">
    <property type="nucleotide sequence ID" value="NZ_JAOAMU010000003.1"/>
</dbReference>
<protein>
    <submittedName>
        <fullName evidence="2">GNAT family N-acetyltransferase</fullName>
    </submittedName>
</protein>
<proteinExistence type="predicted"/>
<reference evidence="2 3" key="1">
    <citation type="submission" date="2022-09" db="EMBL/GenBank/DDBJ databases">
        <title>Chryseobacterium oleae sp.nov., isolated from the inter-root soil of Pyrola calliantha H. Andr. in Tibet.</title>
        <authorList>
            <person name="Li Z."/>
        </authorList>
    </citation>
    <scope>NUCLEOTIDE SEQUENCE [LARGE SCALE GENOMIC DNA]</scope>
    <source>
        <strain evidence="3">pc1-10</strain>
    </source>
</reference>
<dbReference type="Gene3D" id="3.40.630.30">
    <property type="match status" value="1"/>
</dbReference>
<dbReference type="PROSITE" id="PS51186">
    <property type="entry name" value="GNAT"/>
    <property type="match status" value="1"/>
</dbReference>
<name>A0ABT2IVJ2_9FLAO</name>
<sequence length="153" mass="17323">MNTTITYRKASENDIDYLLDLRIKTMNPHYADSNLPTDKETTLKRIQYQFDKAHIILLNNEPAGLLKINRADDKTEVLQLQIDPAQQGKGLGKTILTDILKEASIAGKTVVLSVLKTNKAQHLYTSLGFKTVNEDEHSFFMEFQGGFENLSHL</sequence>
<dbReference type="EMBL" id="JAOAMU010000003">
    <property type="protein sequence ID" value="MCT2562802.1"/>
    <property type="molecule type" value="Genomic_DNA"/>
</dbReference>
<gene>
    <name evidence="2" type="ORF">N0B48_12975</name>
</gene>
<evidence type="ECO:0000313" key="2">
    <source>
        <dbReference type="EMBL" id="MCT2562802.1"/>
    </source>
</evidence>
<dbReference type="InterPro" id="IPR016181">
    <property type="entry name" value="Acyl_CoA_acyltransferase"/>
</dbReference>
<evidence type="ECO:0000313" key="3">
    <source>
        <dbReference type="Proteomes" id="UP001525566"/>
    </source>
</evidence>
<dbReference type="Pfam" id="PF13673">
    <property type="entry name" value="Acetyltransf_10"/>
    <property type="match status" value="1"/>
</dbReference>
<comment type="caution">
    <text evidence="2">The sequence shown here is derived from an EMBL/GenBank/DDBJ whole genome shotgun (WGS) entry which is preliminary data.</text>
</comment>
<keyword evidence="3" id="KW-1185">Reference proteome</keyword>
<dbReference type="CDD" id="cd04301">
    <property type="entry name" value="NAT_SF"/>
    <property type="match status" value="1"/>
</dbReference>
<dbReference type="InterPro" id="IPR000182">
    <property type="entry name" value="GNAT_dom"/>
</dbReference>